<dbReference type="EMBL" id="JBHSZO010000018">
    <property type="protein sequence ID" value="MFC7219095.1"/>
    <property type="molecule type" value="Genomic_DNA"/>
</dbReference>
<sequence>MHEGSAPASHVRLAVSLLLSLALCLLAAVSLSGPAQAADNGHWSIFPAHAKGEQPGKITDFRLTADQGQVFQEKIAILNHTDAPKTFLVYAADAYNTARDGGLAVKDMEEKQKGVGSWIELKRTKVTVAPKKEVEIPFTLTVPARAEPGDHVGAVLAMDEKTSKSETDSSVKVRRSVGTRVYVSVAGTRTTELSLENVRFDYDPPLIPGTGEPATIRYTLVNSGNVMIKPLMDLKSKGFLGRSALSLDDRQLPTELLPGQRVDIVQEWKSPPFLDFGDIEVIAGDAEGEQVKTVTLSYSTTNWISVTLLVVLLVLAVVGIFLYRRRQSATGDGEDESEDSRVPETV</sequence>
<protein>
    <submittedName>
        <fullName evidence="3">WxL protein peptidoglycan domain-containing protein</fullName>
    </submittedName>
</protein>
<dbReference type="RefSeq" id="WP_386414624.1">
    <property type="nucleotide sequence ID" value="NZ_JBHSZO010000018.1"/>
</dbReference>
<keyword evidence="4" id="KW-1185">Reference proteome</keyword>
<feature type="chain" id="PRO_5045968109" evidence="2">
    <location>
        <begin position="38"/>
        <end position="346"/>
    </location>
</feature>
<gene>
    <name evidence="3" type="ORF">ACFQLX_13095</name>
</gene>
<organism evidence="3 4">
    <name type="scientific">Streptomyces polyrhachis</name>
    <dbReference type="NCBI Taxonomy" id="1282885"/>
    <lineage>
        <taxon>Bacteria</taxon>
        <taxon>Bacillati</taxon>
        <taxon>Actinomycetota</taxon>
        <taxon>Actinomycetes</taxon>
        <taxon>Kitasatosporales</taxon>
        <taxon>Streptomycetaceae</taxon>
        <taxon>Streptomyces</taxon>
    </lineage>
</organism>
<evidence type="ECO:0000313" key="4">
    <source>
        <dbReference type="Proteomes" id="UP001596413"/>
    </source>
</evidence>
<evidence type="ECO:0000256" key="1">
    <source>
        <dbReference type="SAM" id="Phobius"/>
    </source>
</evidence>
<keyword evidence="1" id="KW-0472">Membrane</keyword>
<dbReference type="Proteomes" id="UP001596413">
    <property type="component" value="Unassembled WGS sequence"/>
</dbReference>
<reference evidence="4" key="1">
    <citation type="journal article" date="2019" name="Int. J. Syst. Evol. Microbiol.">
        <title>The Global Catalogue of Microorganisms (GCM) 10K type strain sequencing project: providing services to taxonomists for standard genome sequencing and annotation.</title>
        <authorList>
            <consortium name="The Broad Institute Genomics Platform"/>
            <consortium name="The Broad Institute Genome Sequencing Center for Infectious Disease"/>
            <person name="Wu L."/>
            <person name="Ma J."/>
        </authorList>
    </citation>
    <scope>NUCLEOTIDE SEQUENCE [LARGE SCALE GENOMIC DNA]</scope>
    <source>
        <strain evidence="4">CGMCC 1.13681</strain>
    </source>
</reference>
<keyword evidence="1" id="KW-0812">Transmembrane</keyword>
<evidence type="ECO:0000313" key="3">
    <source>
        <dbReference type="EMBL" id="MFC7219095.1"/>
    </source>
</evidence>
<evidence type="ECO:0000256" key="2">
    <source>
        <dbReference type="SAM" id="SignalP"/>
    </source>
</evidence>
<feature type="transmembrane region" description="Helical" evidence="1">
    <location>
        <begin position="303"/>
        <end position="323"/>
    </location>
</feature>
<keyword evidence="2" id="KW-0732">Signal</keyword>
<accession>A0ABW2GED9</accession>
<name>A0ABW2GED9_9ACTN</name>
<comment type="caution">
    <text evidence="3">The sequence shown here is derived from an EMBL/GenBank/DDBJ whole genome shotgun (WGS) entry which is preliminary data.</text>
</comment>
<keyword evidence="1" id="KW-1133">Transmembrane helix</keyword>
<proteinExistence type="predicted"/>
<feature type="signal peptide" evidence="2">
    <location>
        <begin position="1"/>
        <end position="37"/>
    </location>
</feature>